<evidence type="ECO:0000256" key="7">
    <source>
        <dbReference type="PIRSR" id="PIRSR602401-1"/>
    </source>
</evidence>
<dbReference type="Gene3D" id="1.10.630.10">
    <property type="entry name" value="Cytochrome P450"/>
    <property type="match status" value="1"/>
</dbReference>
<feature type="transmembrane region" description="Helical" evidence="9">
    <location>
        <begin position="12"/>
        <end position="31"/>
    </location>
</feature>
<keyword evidence="11" id="KW-1185">Reference proteome</keyword>
<dbReference type="SUPFAM" id="SSF48264">
    <property type="entry name" value="Cytochrome P450"/>
    <property type="match status" value="1"/>
</dbReference>
<comment type="cofactor">
    <cofactor evidence="7">
        <name>heme</name>
        <dbReference type="ChEBI" id="CHEBI:30413"/>
    </cofactor>
</comment>
<gene>
    <name evidence="10" type="ORF">RJT34_27839</name>
</gene>
<dbReference type="EMBL" id="JAYKXN010000007">
    <property type="protein sequence ID" value="KAK7271714.1"/>
    <property type="molecule type" value="Genomic_DNA"/>
</dbReference>
<dbReference type="Proteomes" id="UP001359559">
    <property type="component" value="Unassembled WGS sequence"/>
</dbReference>
<evidence type="ECO:0000256" key="1">
    <source>
        <dbReference type="ARBA" id="ARBA00010617"/>
    </source>
</evidence>
<feature type="binding site" description="axial binding residue" evidence="7">
    <location>
        <position position="472"/>
    </location>
    <ligand>
        <name>heme</name>
        <dbReference type="ChEBI" id="CHEBI:30413"/>
    </ligand>
    <ligandPart>
        <name>Fe</name>
        <dbReference type="ChEBI" id="CHEBI:18248"/>
    </ligandPart>
</feature>
<sequence length="535" mass="60162">MDLALTTLNTTTIGLLLSLGLFLIYVSLFIVRPFKAGHQGIREPPMASGAWPILGHLMLLGGSPTPHKTLGAMADKYGPLFTIKLGTKRALVVSNWKIAKECYTTNDVVVSSRSELVAIQHIAYNQANFGFAPYGPFWRELRKIVTVFLSNRKMEHVLSHVRVTEVKTSLKELFKVWCNTAKDHHEGGGGYVLVEMKQWFTQLVFNIVFQTMAGKRYFGEAAMVSEEEGGKCVKALRDFMHMLGVCTMADAVPILRWMNFGVKAMKETAKELDVILDEWLVEHTQKRALGEKVDDHQDFMDMMLSVLEGATIDGFDAATINKATTLALILGATDTSTVTLTWVICFLLKKPLVLQKAKEEISTQVGQERFINESDISKLVYLQAIVKETLRLYPPGPLSAPREFTQDCTLGGYRIKKGTRLITNLWKIQTDPNIWPDPLEFKPERFLTTHKDVDVKGHSFELLPFGAGRRICPGISFGLHMIHLTMANFLHSFEILNKSKEPVDMTESLGMTNEKATSLEILVKPRLSPKYYETM</sequence>
<keyword evidence="9" id="KW-0472">Membrane</keyword>
<keyword evidence="2 7" id="KW-0349">Heme</keyword>
<accession>A0AAN9FA82</accession>
<protein>
    <recommendedName>
        <fullName evidence="12">Cytochrome P450</fullName>
    </recommendedName>
</protein>
<evidence type="ECO:0000256" key="9">
    <source>
        <dbReference type="SAM" id="Phobius"/>
    </source>
</evidence>
<keyword evidence="3 7" id="KW-0479">Metal-binding</keyword>
<evidence type="ECO:0000256" key="8">
    <source>
        <dbReference type="RuleBase" id="RU000461"/>
    </source>
</evidence>
<dbReference type="GO" id="GO:0005506">
    <property type="term" value="F:iron ion binding"/>
    <property type="evidence" value="ECO:0007669"/>
    <property type="project" value="InterPro"/>
</dbReference>
<comment type="caution">
    <text evidence="10">The sequence shown here is derived from an EMBL/GenBank/DDBJ whole genome shotgun (WGS) entry which is preliminary data.</text>
</comment>
<dbReference type="PANTHER" id="PTHR47947:SF50">
    <property type="entry name" value="CYTOCHROME P450 82A3"/>
    <property type="match status" value="1"/>
</dbReference>
<keyword evidence="6 8" id="KW-0503">Monooxygenase</keyword>
<dbReference type="InterPro" id="IPR002401">
    <property type="entry name" value="Cyt_P450_E_grp-I"/>
</dbReference>
<keyword evidence="9" id="KW-0812">Transmembrane</keyword>
<evidence type="ECO:0008006" key="12">
    <source>
        <dbReference type="Google" id="ProtNLM"/>
    </source>
</evidence>
<dbReference type="GO" id="GO:0020037">
    <property type="term" value="F:heme binding"/>
    <property type="evidence" value="ECO:0007669"/>
    <property type="project" value="InterPro"/>
</dbReference>
<dbReference type="InterPro" id="IPR036396">
    <property type="entry name" value="Cyt_P450_sf"/>
</dbReference>
<keyword evidence="9" id="KW-1133">Transmembrane helix</keyword>
<dbReference type="PRINTS" id="PR00385">
    <property type="entry name" value="P450"/>
</dbReference>
<dbReference type="PRINTS" id="PR00463">
    <property type="entry name" value="EP450I"/>
</dbReference>
<dbReference type="Pfam" id="PF00067">
    <property type="entry name" value="p450"/>
    <property type="match status" value="1"/>
</dbReference>
<evidence type="ECO:0000256" key="5">
    <source>
        <dbReference type="ARBA" id="ARBA00023004"/>
    </source>
</evidence>
<evidence type="ECO:0000313" key="11">
    <source>
        <dbReference type="Proteomes" id="UP001359559"/>
    </source>
</evidence>
<name>A0AAN9FA82_CLITE</name>
<evidence type="ECO:0000256" key="3">
    <source>
        <dbReference type="ARBA" id="ARBA00022723"/>
    </source>
</evidence>
<dbReference type="InterPro" id="IPR050651">
    <property type="entry name" value="Plant_Cytochrome_P450_Monoox"/>
</dbReference>
<evidence type="ECO:0000313" key="10">
    <source>
        <dbReference type="EMBL" id="KAK7271714.1"/>
    </source>
</evidence>
<dbReference type="InterPro" id="IPR017972">
    <property type="entry name" value="Cyt_P450_CS"/>
</dbReference>
<dbReference type="CDD" id="cd20654">
    <property type="entry name" value="CYP82"/>
    <property type="match status" value="1"/>
</dbReference>
<dbReference type="PANTHER" id="PTHR47947">
    <property type="entry name" value="CYTOCHROME P450 82C3-RELATED"/>
    <property type="match status" value="1"/>
</dbReference>
<dbReference type="GO" id="GO:0016705">
    <property type="term" value="F:oxidoreductase activity, acting on paired donors, with incorporation or reduction of molecular oxygen"/>
    <property type="evidence" value="ECO:0007669"/>
    <property type="project" value="InterPro"/>
</dbReference>
<organism evidence="10 11">
    <name type="scientific">Clitoria ternatea</name>
    <name type="common">Butterfly pea</name>
    <dbReference type="NCBI Taxonomy" id="43366"/>
    <lineage>
        <taxon>Eukaryota</taxon>
        <taxon>Viridiplantae</taxon>
        <taxon>Streptophyta</taxon>
        <taxon>Embryophyta</taxon>
        <taxon>Tracheophyta</taxon>
        <taxon>Spermatophyta</taxon>
        <taxon>Magnoliopsida</taxon>
        <taxon>eudicotyledons</taxon>
        <taxon>Gunneridae</taxon>
        <taxon>Pentapetalae</taxon>
        <taxon>rosids</taxon>
        <taxon>fabids</taxon>
        <taxon>Fabales</taxon>
        <taxon>Fabaceae</taxon>
        <taxon>Papilionoideae</taxon>
        <taxon>50 kb inversion clade</taxon>
        <taxon>NPAAA clade</taxon>
        <taxon>indigoferoid/millettioid clade</taxon>
        <taxon>Phaseoleae</taxon>
        <taxon>Clitoria</taxon>
    </lineage>
</organism>
<keyword evidence="4 8" id="KW-0560">Oxidoreductase</keyword>
<dbReference type="PROSITE" id="PS00086">
    <property type="entry name" value="CYTOCHROME_P450"/>
    <property type="match status" value="1"/>
</dbReference>
<dbReference type="InterPro" id="IPR001128">
    <property type="entry name" value="Cyt_P450"/>
</dbReference>
<dbReference type="AlphaFoldDB" id="A0AAN9FA82"/>
<proteinExistence type="inferred from homology"/>
<evidence type="ECO:0000256" key="4">
    <source>
        <dbReference type="ARBA" id="ARBA00023002"/>
    </source>
</evidence>
<dbReference type="FunFam" id="1.10.630.10:FF:000026">
    <property type="entry name" value="Cytochrome P450 82C4"/>
    <property type="match status" value="1"/>
</dbReference>
<comment type="similarity">
    <text evidence="1 8">Belongs to the cytochrome P450 family.</text>
</comment>
<keyword evidence="5 7" id="KW-0408">Iron</keyword>
<reference evidence="10 11" key="1">
    <citation type="submission" date="2024-01" db="EMBL/GenBank/DDBJ databases">
        <title>The genomes of 5 underutilized Papilionoideae crops provide insights into root nodulation and disease resistance.</title>
        <authorList>
            <person name="Yuan L."/>
        </authorList>
    </citation>
    <scope>NUCLEOTIDE SEQUENCE [LARGE SCALE GENOMIC DNA]</scope>
    <source>
        <strain evidence="10">LY-2023</strain>
        <tissue evidence="10">Leaf</tissue>
    </source>
</reference>
<evidence type="ECO:0000256" key="2">
    <source>
        <dbReference type="ARBA" id="ARBA00022617"/>
    </source>
</evidence>
<evidence type="ECO:0000256" key="6">
    <source>
        <dbReference type="ARBA" id="ARBA00023033"/>
    </source>
</evidence>
<dbReference type="GO" id="GO:0004497">
    <property type="term" value="F:monooxygenase activity"/>
    <property type="evidence" value="ECO:0007669"/>
    <property type="project" value="UniProtKB-KW"/>
</dbReference>